<evidence type="ECO:0000313" key="3">
    <source>
        <dbReference type="Proteomes" id="UP000230233"/>
    </source>
</evidence>
<organism evidence="2 3">
    <name type="scientific">Caenorhabditis nigoni</name>
    <dbReference type="NCBI Taxonomy" id="1611254"/>
    <lineage>
        <taxon>Eukaryota</taxon>
        <taxon>Metazoa</taxon>
        <taxon>Ecdysozoa</taxon>
        <taxon>Nematoda</taxon>
        <taxon>Chromadorea</taxon>
        <taxon>Rhabditida</taxon>
        <taxon>Rhabditina</taxon>
        <taxon>Rhabditomorpha</taxon>
        <taxon>Rhabditoidea</taxon>
        <taxon>Rhabditidae</taxon>
        <taxon>Peloderinae</taxon>
        <taxon>Caenorhabditis</taxon>
    </lineage>
</organism>
<feature type="region of interest" description="Disordered" evidence="1">
    <location>
        <begin position="1"/>
        <end position="73"/>
    </location>
</feature>
<gene>
    <name evidence="2" type="primary">Cnig_chr_I.g943</name>
    <name evidence="2" type="ORF">B9Z55_000943</name>
</gene>
<name>A0A2G5VVK9_9PELO</name>
<reference evidence="3" key="1">
    <citation type="submission" date="2017-10" db="EMBL/GenBank/DDBJ databases">
        <title>Rapid genome shrinkage in a self-fertile nematode reveals novel sperm competition proteins.</title>
        <authorList>
            <person name="Yin D."/>
            <person name="Schwarz E.M."/>
            <person name="Thomas C.G."/>
            <person name="Felde R.L."/>
            <person name="Korf I.F."/>
            <person name="Cutter A.D."/>
            <person name="Schartner C.M."/>
            <person name="Ralston E.J."/>
            <person name="Meyer B.J."/>
            <person name="Haag E.S."/>
        </authorList>
    </citation>
    <scope>NUCLEOTIDE SEQUENCE [LARGE SCALE GENOMIC DNA]</scope>
    <source>
        <strain evidence="3">JU1422</strain>
    </source>
</reference>
<dbReference type="EMBL" id="PDUG01000001">
    <property type="protein sequence ID" value="PIC55832.1"/>
    <property type="molecule type" value="Genomic_DNA"/>
</dbReference>
<protein>
    <submittedName>
        <fullName evidence="2">Uncharacterized protein</fullName>
    </submittedName>
</protein>
<evidence type="ECO:0000313" key="2">
    <source>
        <dbReference type="EMBL" id="PIC55832.1"/>
    </source>
</evidence>
<dbReference type="AlphaFoldDB" id="A0A2G5VVK9"/>
<keyword evidence="3" id="KW-1185">Reference proteome</keyword>
<feature type="compositionally biased region" description="Basic and acidic residues" evidence="1">
    <location>
        <begin position="24"/>
        <end position="35"/>
    </location>
</feature>
<accession>A0A2G5VVK9</accession>
<comment type="caution">
    <text evidence="2">The sequence shown here is derived from an EMBL/GenBank/DDBJ whole genome shotgun (WGS) entry which is preliminary data.</text>
</comment>
<feature type="compositionally biased region" description="Basic and acidic residues" evidence="1">
    <location>
        <begin position="1"/>
        <end position="12"/>
    </location>
</feature>
<proteinExistence type="predicted"/>
<dbReference type="Proteomes" id="UP000230233">
    <property type="component" value="Chromosome I"/>
</dbReference>
<sequence>MLSRNEQVHGHDTPYQVQTNGHSYFRDRTDSKISDGQRSPYQTEDDQTISEEHKDSVQSTPQIKGLGHTLSNL</sequence>
<evidence type="ECO:0000256" key="1">
    <source>
        <dbReference type="SAM" id="MobiDB-lite"/>
    </source>
</evidence>